<dbReference type="AlphaFoldDB" id="A0A8H7T0V1"/>
<evidence type="ECO:0000313" key="3">
    <source>
        <dbReference type="Proteomes" id="UP000664132"/>
    </source>
</evidence>
<evidence type="ECO:0000313" key="2">
    <source>
        <dbReference type="EMBL" id="KAG4410971.1"/>
    </source>
</evidence>
<sequence length="116" mass="13442">MDILQEYALPIYRTLTTLEPYTRTPLLTLHTLYTQYSPLLMPYLDSALRTLHASPAILSLAALLLLLIIAMQILYFVRRVMMFWFRVVMRLVFWGVVGVLVAVVWQRGVERTVGDL</sequence>
<feature type="non-terminal residue" evidence="2">
    <location>
        <position position="116"/>
    </location>
</feature>
<accession>A0A8H7T0V1</accession>
<name>A0A8H7T0V1_9HELO</name>
<proteinExistence type="predicted"/>
<dbReference type="Proteomes" id="UP000664132">
    <property type="component" value="Unassembled WGS sequence"/>
</dbReference>
<gene>
    <name evidence="2" type="ORF">IFR04_015897</name>
</gene>
<feature type="transmembrane region" description="Helical" evidence="1">
    <location>
        <begin position="83"/>
        <end position="105"/>
    </location>
</feature>
<dbReference type="Pfam" id="PF12716">
    <property type="entry name" value="Apq12"/>
    <property type="match status" value="1"/>
</dbReference>
<feature type="transmembrane region" description="Helical" evidence="1">
    <location>
        <begin position="56"/>
        <end position="76"/>
    </location>
</feature>
<keyword evidence="3" id="KW-1185">Reference proteome</keyword>
<evidence type="ECO:0000256" key="1">
    <source>
        <dbReference type="SAM" id="Phobius"/>
    </source>
</evidence>
<dbReference type="EMBL" id="JAFJYH010000547">
    <property type="protein sequence ID" value="KAG4410971.1"/>
    <property type="molecule type" value="Genomic_DNA"/>
</dbReference>
<dbReference type="OrthoDB" id="3559694at2759"/>
<organism evidence="2 3">
    <name type="scientific">Cadophora malorum</name>
    <dbReference type="NCBI Taxonomy" id="108018"/>
    <lineage>
        <taxon>Eukaryota</taxon>
        <taxon>Fungi</taxon>
        <taxon>Dikarya</taxon>
        <taxon>Ascomycota</taxon>
        <taxon>Pezizomycotina</taxon>
        <taxon>Leotiomycetes</taxon>
        <taxon>Helotiales</taxon>
        <taxon>Ploettnerulaceae</taxon>
        <taxon>Cadophora</taxon>
    </lineage>
</organism>
<comment type="caution">
    <text evidence="2">The sequence shown here is derived from an EMBL/GenBank/DDBJ whole genome shotgun (WGS) entry which is preliminary data.</text>
</comment>
<protein>
    <submittedName>
        <fullName evidence="2">Uncharacterized protein</fullName>
    </submittedName>
</protein>
<keyword evidence="1" id="KW-0812">Transmembrane</keyword>
<reference evidence="2" key="1">
    <citation type="submission" date="2021-02" db="EMBL/GenBank/DDBJ databases">
        <title>Genome sequence Cadophora malorum strain M34.</title>
        <authorList>
            <person name="Stefanovic E."/>
            <person name="Vu D."/>
            <person name="Scully C."/>
            <person name="Dijksterhuis J."/>
            <person name="Roader J."/>
            <person name="Houbraken J."/>
        </authorList>
    </citation>
    <scope>NUCLEOTIDE SEQUENCE</scope>
    <source>
        <strain evidence="2">M34</strain>
    </source>
</reference>
<dbReference type="InterPro" id="IPR024316">
    <property type="entry name" value="APQ12"/>
</dbReference>
<keyword evidence="1" id="KW-0472">Membrane</keyword>
<keyword evidence="1" id="KW-1133">Transmembrane helix</keyword>